<feature type="transmembrane region" description="Helical" evidence="1">
    <location>
        <begin position="69"/>
        <end position="90"/>
    </location>
</feature>
<organism evidence="2 3">
    <name type="scientific">Hyphobacterium lacteum</name>
    <dbReference type="NCBI Taxonomy" id="3116575"/>
    <lineage>
        <taxon>Bacteria</taxon>
        <taxon>Pseudomonadati</taxon>
        <taxon>Pseudomonadota</taxon>
        <taxon>Alphaproteobacteria</taxon>
        <taxon>Maricaulales</taxon>
        <taxon>Maricaulaceae</taxon>
        <taxon>Hyphobacterium</taxon>
    </lineage>
</organism>
<keyword evidence="1" id="KW-0812">Transmembrane</keyword>
<protein>
    <submittedName>
        <fullName evidence="2">Uncharacterized protein</fullName>
    </submittedName>
</protein>
<sequence length="97" mass="10371">MANLFQIIFMIGLPVAAGGFAAWYLRTRLAGMRWNIYAFSLMIGLLTPVLIGLLVAQAMIGRIESTTTLVIPMLMGVSAGTGWLAGALMFRFNGSGS</sequence>
<name>A0ABU7LTJ8_9PROT</name>
<dbReference type="Proteomes" id="UP001354971">
    <property type="component" value="Unassembled WGS sequence"/>
</dbReference>
<gene>
    <name evidence="2" type="ORF">V0U79_11075</name>
</gene>
<keyword evidence="1" id="KW-0472">Membrane</keyword>
<evidence type="ECO:0000313" key="3">
    <source>
        <dbReference type="Proteomes" id="UP001354971"/>
    </source>
</evidence>
<keyword evidence="1" id="KW-1133">Transmembrane helix</keyword>
<evidence type="ECO:0000256" key="1">
    <source>
        <dbReference type="SAM" id="Phobius"/>
    </source>
</evidence>
<keyword evidence="3" id="KW-1185">Reference proteome</keyword>
<dbReference type="EMBL" id="JAZDRP010000007">
    <property type="protein sequence ID" value="MEE2526914.1"/>
    <property type="molecule type" value="Genomic_DNA"/>
</dbReference>
<evidence type="ECO:0000313" key="2">
    <source>
        <dbReference type="EMBL" id="MEE2526914.1"/>
    </source>
</evidence>
<dbReference type="RefSeq" id="WP_330199578.1">
    <property type="nucleotide sequence ID" value="NZ_JAZDRP010000007.1"/>
</dbReference>
<feature type="transmembrane region" description="Helical" evidence="1">
    <location>
        <begin position="6"/>
        <end position="25"/>
    </location>
</feature>
<proteinExistence type="predicted"/>
<comment type="caution">
    <text evidence="2">The sequence shown here is derived from an EMBL/GenBank/DDBJ whole genome shotgun (WGS) entry which is preliminary data.</text>
</comment>
<accession>A0ABU7LTJ8</accession>
<reference evidence="2 3" key="1">
    <citation type="submission" date="2024-01" db="EMBL/GenBank/DDBJ databases">
        <title>Hyphobacterium bacterium isolated from marine sediment.</title>
        <authorList>
            <person name="Zhao S."/>
        </authorList>
    </citation>
    <scope>NUCLEOTIDE SEQUENCE [LARGE SCALE GENOMIC DNA]</scope>
    <source>
        <strain evidence="3">HN65</strain>
    </source>
</reference>
<feature type="transmembrane region" description="Helical" evidence="1">
    <location>
        <begin position="37"/>
        <end position="63"/>
    </location>
</feature>